<evidence type="ECO:0000313" key="3">
    <source>
        <dbReference type="Proteomes" id="UP001528920"/>
    </source>
</evidence>
<keyword evidence="1" id="KW-0812">Transmembrane</keyword>
<proteinExistence type="predicted"/>
<feature type="transmembrane region" description="Helical" evidence="1">
    <location>
        <begin position="41"/>
        <end position="59"/>
    </location>
</feature>
<feature type="transmembrane region" description="Helical" evidence="1">
    <location>
        <begin position="12"/>
        <end position="35"/>
    </location>
</feature>
<evidence type="ECO:0000256" key="1">
    <source>
        <dbReference type="SAM" id="Phobius"/>
    </source>
</evidence>
<comment type="caution">
    <text evidence="2">The sequence shown here is derived from an EMBL/GenBank/DDBJ whole genome shotgun (WGS) entry which is preliminary data.</text>
</comment>
<reference evidence="2 3" key="1">
    <citation type="submission" date="2022-01" db="EMBL/GenBank/DDBJ databases">
        <title>Labilibaculum sp. nov, a marine bacterium isolated from Antarctica.</title>
        <authorList>
            <person name="Dai W."/>
        </authorList>
    </citation>
    <scope>NUCLEOTIDE SEQUENCE [LARGE SCALE GENOMIC DNA]</scope>
    <source>
        <strain evidence="2 3">DW002</strain>
    </source>
</reference>
<evidence type="ECO:0008006" key="4">
    <source>
        <dbReference type="Google" id="ProtNLM"/>
    </source>
</evidence>
<dbReference type="Proteomes" id="UP001528920">
    <property type="component" value="Unassembled WGS sequence"/>
</dbReference>
<name>A0ABT5VYI5_9BACT</name>
<gene>
    <name evidence="2" type="ORF">L3049_20985</name>
</gene>
<protein>
    <recommendedName>
        <fullName evidence="4">PH domain-containing protein</fullName>
    </recommendedName>
</protein>
<dbReference type="EMBL" id="JAKJSC010000011">
    <property type="protein sequence ID" value="MDE5420474.1"/>
    <property type="molecule type" value="Genomic_DNA"/>
</dbReference>
<keyword evidence="1" id="KW-1133">Transmembrane helix</keyword>
<keyword evidence="1" id="KW-0472">Membrane</keyword>
<organism evidence="2 3">
    <name type="scientific">Paralabilibaculum antarcticum</name>
    <dbReference type="NCBI Taxonomy" id="2912572"/>
    <lineage>
        <taxon>Bacteria</taxon>
        <taxon>Pseudomonadati</taxon>
        <taxon>Bacteroidota</taxon>
        <taxon>Bacteroidia</taxon>
        <taxon>Marinilabiliales</taxon>
        <taxon>Marinifilaceae</taxon>
        <taxon>Paralabilibaculum</taxon>
    </lineage>
</organism>
<dbReference type="RefSeq" id="WP_275111805.1">
    <property type="nucleotide sequence ID" value="NZ_JAKJSC010000011.1"/>
</dbReference>
<keyword evidence="3" id="KW-1185">Reference proteome</keyword>
<evidence type="ECO:0000313" key="2">
    <source>
        <dbReference type="EMBL" id="MDE5420474.1"/>
    </source>
</evidence>
<accession>A0ABT5VYI5</accession>
<sequence>MNNTKLLYSSKYPFVAYLCCVLFFLAIFYFSYHIIFGEMPILSGIVYTIISLLGIEIMFCSHSGKVELTNNALTVTYFFPWYENTTYKFRKIKNIETSSFLKYRPYSIVYFEDDKDNKYSFKITTNNGFGQGIEKLEDIIKSKYGLY</sequence>